<evidence type="ECO:0000313" key="6">
    <source>
        <dbReference type="EMBL" id="RWS21614.1"/>
    </source>
</evidence>
<dbReference type="CDD" id="cd21044">
    <property type="entry name" value="Rab11BD_RAB3IP_like"/>
    <property type="match status" value="1"/>
</dbReference>
<evidence type="ECO:0000256" key="1">
    <source>
        <dbReference type="ARBA" id="ARBA00023054"/>
    </source>
</evidence>
<dbReference type="EMBL" id="NCKV01011530">
    <property type="protein sequence ID" value="RWS21614.1"/>
    <property type="molecule type" value="Genomic_DNA"/>
</dbReference>
<evidence type="ECO:0000256" key="3">
    <source>
        <dbReference type="SAM" id="Coils"/>
    </source>
</evidence>
<dbReference type="GO" id="GO:0006887">
    <property type="term" value="P:exocytosis"/>
    <property type="evidence" value="ECO:0007669"/>
    <property type="project" value="TreeGrafter"/>
</dbReference>
<dbReference type="PANTHER" id="PTHR14430">
    <property type="entry name" value="RABIN3-RELATED"/>
    <property type="match status" value="1"/>
</dbReference>
<accession>A0A443S298</accession>
<evidence type="ECO:0000313" key="7">
    <source>
        <dbReference type="Proteomes" id="UP000288716"/>
    </source>
</evidence>
<feature type="non-terminal residue" evidence="6">
    <location>
        <position position="1"/>
    </location>
</feature>
<feature type="coiled-coil region" evidence="3">
    <location>
        <begin position="55"/>
        <end position="139"/>
    </location>
</feature>
<evidence type="ECO:0000259" key="5">
    <source>
        <dbReference type="Pfam" id="PF06428"/>
    </source>
</evidence>
<feature type="compositionally biased region" description="Polar residues" evidence="4">
    <location>
        <begin position="1"/>
        <end position="16"/>
    </location>
</feature>
<dbReference type="PANTHER" id="PTHR14430:SF0">
    <property type="entry name" value="SEC2P DOMAIN-CONTAINING PROTEIN"/>
    <property type="match status" value="1"/>
</dbReference>
<dbReference type="InterPro" id="IPR040351">
    <property type="entry name" value="RAB3IL/RAB3IP/Sec2"/>
</dbReference>
<dbReference type="STRING" id="299467.A0A443S298"/>
<name>A0A443S298_9ACAR</name>
<dbReference type="VEuPathDB" id="VectorBase:LDEU010426"/>
<protein>
    <submittedName>
        <fullName evidence="6">Rab-3A-interacting protein-like protein</fullName>
    </submittedName>
</protein>
<organism evidence="6 7">
    <name type="scientific">Leptotrombidium deliense</name>
    <dbReference type="NCBI Taxonomy" id="299467"/>
    <lineage>
        <taxon>Eukaryota</taxon>
        <taxon>Metazoa</taxon>
        <taxon>Ecdysozoa</taxon>
        <taxon>Arthropoda</taxon>
        <taxon>Chelicerata</taxon>
        <taxon>Arachnida</taxon>
        <taxon>Acari</taxon>
        <taxon>Acariformes</taxon>
        <taxon>Trombidiformes</taxon>
        <taxon>Prostigmata</taxon>
        <taxon>Anystina</taxon>
        <taxon>Parasitengona</taxon>
        <taxon>Trombiculoidea</taxon>
        <taxon>Trombiculidae</taxon>
        <taxon>Leptotrombidium</taxon>
    </lineage>
</organism>
<dbReference type="SUPFAM" id="SSF144284">
    <property type="entry name" value="Sec2 N-terminal region"/>
    <property type="match status" value="1"/>
</dbReference>
<dbReference type="GO" id="GO:0005085">
    <property type="term" value="F:guanyl-nucleotide exchange factor activity"/>
    <property type="evidence" value="ECO:0007669"/>
    <property type="project" value="InterPro"/>
</dbReference>
<comment type="caution">
    <text evidence="6">The sequence shown here is derived from an EMBL/GenBank/DDBJ whole genome shotgun (WGS) entry which is preliminary data.</text>
</comment>
<dbReference type="Pfam" id="PF25555">
    <property type="entry name" value="RAB3A-like_C"/>
    <property type="match status" value="1"/>
</dbReference>
<proteinExistence type="inferred from homology"/>
<dbReference type="GO" id="GO:0070319">
    <property type="term" value="C:Golgi to plasma membrane transport vesicle"/>
    <property type="evidence" value="ECO:0007669"/>
    <property type="project" value="TreeGrafter"/>
</dbReference>
<dbReference type="OrthoDB" id="5560525at2759"/>
<dbReference type="Gene3D" id="1.20.5.4880">
    <property type="match status" value="1"/>
</dbReference>
<feature type="region of interest" description="Disordered" evidence="4">
    <location>
        <begin position="1"/>
        <end position="52"/>
    </location>
</feature>
<reference evidence="6 7" key="1">
    <citation type="journal article" date="2018" name="Gigascience">
        <title>Genomes of trombidid mites reveal novel predicted allergens and laterally-transferred genes associated with secondary metabolism.</title>
        <authorList>
            <person name="Dong X."/>
            <person name="Chaisiri K."/>
            <person name="Xia D."/>
            <person name="Armstrong S.D."/>
            <person name="Fang Y."/>
            <person name="Donnelly M.J."/>
            <person name="Kadowaki T."/>
            <person name="McGarry J.W."/>
            <person name="Darby A.C."/>
            <person name="Makepeace B.L."/>
        </authorList>
    </citation>
    <scope>NUCLEOTIDE SEQUENCE [LARGE SCALE GENOMIC DNA]</scope>
    <source>
        <strain evidence="6">UoL-UT</strain>
    </source>
</reference>
<feature type="region of interest" description="Disordered" evidence="4">
    <location>
        <begin position="151"/>
        <end position="185"/>
    </location>
</feature>
<keyword evidence="1 3" id="KW-0175">Coiled coil</keyword>
<dbReference type="InterPro" id="IPR009449">
    <property type="entry name" value="Sec2_N"/>
</dbReference>
<feature type="compositionally biased region" description="Low complexity" evidence="4">
    <location>
        <begin position="166"/>
        <end position="182"/>
    </location>
</feature>
<evidence type="ECO:0000256" key="2">
    <source>
        <dbReference type="ARBA" id="ARBA00025794"/>
    </source>
</evidence>
<dbReference type="AlphaFoldDB" id="A0A443S298"/>
<feature type="domain" description="GDP/GTP exchange factor Sec2 N-terminal" evidence="5">
    <location>
        <begin position="47"/>
        <end position="128"/>
    </location>
</feature>
<dbReference type="Pfam" id="PF06428">
    <property type="entry name" value="Sec2p"/>
    <property type="match status" value="1"/>
</dbReference>
<gene>
    <name evidence="6" type="ORF">B4U80_02905</name>
</gene>
<comment type="similarity">
    <text evidence="2">Belongs to the SEC2 family.</text>
</comment>
<feature type="compositionally biased region" description="Low complexity" evidence="4">
    <location>
        <begin position="17"/>
        <end position="43"/>
    </location>
</feature>
<dbReference type="Proteomes" id="UP000288716">
    <property type="component" value="Unassembled WGS sequence"/>
</dbReference>
<keyword evidence="7" id="KW-1185">Reference proteome</keyword>
<evidence type="ECO:0000256" key="4">
    <source>
        <dbReference type="SAM" id="MobiDB-lite"/>
    </source>
</evidence>
<sequence>CRSLLSDETSQTQSGMATETEVVSSPETESASSLDEISLSSAPSEERKKSCSSVAEVKEMAALRLEKELSKAQRELQLRDEEIAKLSRIRTEIESELEDLTASLFEEANNMVQKAHMQRAKAEKAVKEGNMKIEVLEGEVKALKAMVLSSTTQTMPHTPEKKNGLRKSSLLPSLGSPRRSPSNYELGGAPALPAHENHFEVEADMFSSPAIGEVDPAYHEEFTEWKKNPVMKKESSAFLKRIYNEEIYPVFNFKNTSLTNETLASIEDNSIIVESVSEKSSFPKKCALLDIPRVCKYRMKLKDTWYNISELCRNRIIAVCDLFSYLRYIQEGLVKSGFHEIYWEVMRRRRNIALSRLGFPIS</sequence>